<dbReference type="Proteomes" id="UP000435112">
    <property type="component" value="Unassembled WGS sequence"/>
</dbReference>
<dbReference type="Proteomes" id="UP000434957">
    <property type="component" value="Unassembled WGS sequence"/>
</dbReference>
<dbReference type="Proteomes" id="UP000429607">
    <property type="component" value="Unassembled WGS sequence"/>
</dbReference>
<evidence type="ECO:0000313" key="2">
    <source>
        <dbReference type="EMBL" id="KAE9002944.1"/>
    </source>
</evidence>
<gene>
    <name evidence="2" type="ORF">PR001_g18113</name>
    <name evidence="1" type="ORF">PR002_g18146</name>
    <name evidence="3" type="ORF">PR003_g19133</name>
</gene>
<accession>A0A6A3KG68</accession>
<dbReference type="OrthoDB" id="10337695at2759"/>
<evidence type="ECO:0000313" key="4">
    <source>
        <dbReference type="Proteomes" id="UP000429607"/>
    </source>
</evidence>
<evidence type="ECO:0000313" key="3">
    <source>
        <dbReference type="EMBL" id="KAE9314877.1"/>
    </source>
</evidence>
<evidence type="ECO:0000313" key="6">
    <source>
        <dbReference type="Proteomes" id="UP000435112"/>
    </source>
</evidence>
<evidence type="ECO:0000313" key="1">
    <source>
        <dbReference type="EMBL" id="KAE9000592.1"/>
    </source>
</evidence>
<proteinExistence type="predicted"/>
<dbReference type="EMBL" id="QXFT01001586">
    <property type="protein sequence ID" value="KAE9314877.1"/>
    <property type="molecule type" value="Genomic_DNA"/>
</dbReference>
<reference evidence="4 6" key="1">
    <citation type="submission" date="2018-09" db="EMBL/GenBank/DDBJ databases">
        <title>Genomic investigation of the strawberry pathogen Phytophthora fragariae indicates pathogenicity is determined by transcriptional variation in three key races.</title>
        <authorList>
            <person name="Adams T.M."/>
            <person name="Armitage A.D."/>
            <person name="Sobczyk M.K."/>
            <person name="Bates H.J."/>
            <person name="Dunwell J.M."/>
            <person name="Nellist C.F."/>
            <person name="Harrison R.J."/>
        </authorList>
    </citation>
    <scope>NUCLEOTIDE SEQUENCE [LARGE SCALE GENOMIC DNA]</scope>
    <source>
        <strain evidence="2 4">SCRP249</strain>
        <strain evidence="1 6">SCRP324</strain>
        <strain evidence="3 5">SCRP333</strain>
    </source>
</reference>
<comment type="caution">
    <text evidence="2">The sequence shown here is derived from an EMBL/GenBank/DDBJ whole genome shotgun (WGS) entry which is preliminary data.</text>
</comment>
<sequence>MVAAAFGACVVAVVATALGGFTCALPPTWRGRGSDATGGGLEAPTQTSVLFTLLSRHFDALWKVFFCLWKGAHNGLTYCHN</sequence>
<evidence type="ECO:0000313" key="5">
    <source>
        <dbReference type="Proteomes" id="UP000434957"/>
    </source>
</evidence>
<dbReference type="EMBL" id="QXFU01001524">
    <property type="protein sequence ID" value="KAE9000592.1"/>
    <property type="molecule type" value="Genomic_DNA"/>
</dbReference>
<name>A0A6A3KG68_9STRA</name>
<dbReference type="AlphaFoldDB" id="A0A6A3KG68"/>
<keyword evidence="5" id="KW-1185">Reference proteome</keyword>
<dbReference type="EMBL" id="QXFV01001566">
    <property type="protein sequence ID" value="KAE9002944.1"/>
    <property type="molecule type" value="Genomic_DNA"/>
</dbReference>
<organism evidence="2 4">
    <name type="scientific">Phytophthora rubi</name>
    <dbReference type="NCBI Taxonomy" id="129364"/>
    <lineage>
        <taxon>Eukaryota</taxon>
        <taxon>Sar</taxon>
        <taxon>Stramenopiles</taxon>
        <taxon>Oomycota</taxon>
        <taxon>Peronosporomycetes</taxon>
        <taxon>Peronosporales</taxon>
        <taxon>Peronosporaceae</taxon>
        <taxon>Phytophthora</taxon>
    </lineage>
</organism>
<protein>
    <submittedName>
        <fullName evidence="2">Uncharacterized protein</fullName>
    </submittedName>
</protein>